<reference evidence="16" key="4">
    <citation type="submission" date="2019-03" db="UniProtKB">
        <authorList>
            <consortium name="EnsemblPlants"/>
        </authorList>
    </citation>
    <scope>IDENTIFICATION</scope>
</reference>
<evidence type="ECO:0000313" key="17">
    <source>
        <dbReference type="Proteomes" id="UP000015105"/>
    </source>
</evidence>
<evidence type="ECO:0000256" key="10">
    <source>
        <dbReference type="PROSITE-ProRule" id="PRU00455"/>
    </source>
</evidence>
<keyword evidence="17" id="KW-1185">Reference proteome</keyword>
<keyword evidence="9" id="KW-0862">Zinc</keyword>
<evidence type="ECO:0000256" key="5">
    <source>
        <dbReference type="ARBA" id="ARBA00022679"/>
    </source>
</evidence>
<dbReference type="PANTHER" id="PTHR10315:SF87">
    <property type="entry name" value="RING-TYPE E3 UBIQUITIN TRANSFERASE"/>
    <property type="match status" value="1"/>
</dbReference>
<keyword evidence="8" id="KW-0833">Ubl conjugation pathway</keyword>
<dbReference type="GO" id="GO:0061630">
    <property type="term" value="F:ubiquitin protein ligase activity"/>
    <property type="evidence" value="ECO:0007669"/>
    <property type="project" value="UniProtKB-EC"/>
</dbReference>
<protein>
    <recommendedName>
        <fullName evidence="4">RING-type E3 ubiquitin transferase</fullName>
        <ecNumber evidence="4">2.3.2.27</ecNumber>
    </recommendedName>
</protein>
<evidence type="ECO:0000259" key="15">
    <source>
        <dbReference type="PROSITE" id="PS51081"/>
    </source>
</evidence>
<dbReference type="Gramene" id="AET1Gv20798600.23">
    <property type="protein sequence ID" value="AET1Gv20798600.23"/>
    <property type="gene ID" value="AET1Gv20798600"/>
</dbReference>
<evidence type="ECO:0000256" key="11">
    <source>
        <dbReference type="SAM" id="MobiDB-lite"/>
    </source>
</evidence>
<feature type="transmembrane region" description="Helical" evidence="12">
    <location>
        <begin position="266"/>
        <end position="286"/>
    </location>
</feature>
<dbReference type="PROSITE" id="PS50089">
    <property type="entry name" value="ZF_RING_2"/>
    <property type="match status" value="1"/>
</dbReference>
<evidence type="ECO:0000259" key="14">
    <source>
        <dbReference type="PROSITE" id="PS50089"/>
    </source>
</evidence>
<organism evidence="16 17">
    <name type="scientific">Aegilops tauschii subsp. strangulata</name>
    <name type="common">Goatgrass</name>
    <dbReference type="NCBI Taxonomy" id="200361"/>
    <lineage>
        <taxon>Eukaryota</taxon>
        <taxon>Viridiplantae</taxon>
        <taxon>Streptophyta</taxon>
        <taxon>Embryophyta</taxon>
        <taxon>Tracheophyta</taxon>
        <taxon>Spermatophyta</taxon>
        <taxon>Magnoliopsida</taxon>
        <taxon>Liliopsida</taxon>
        <taxon>Poales</taxon>
        <taxon>Poaceae</taxon>
        <taxon>BOP clade</taxon>
        <taxon>Pooideae</taxon>
        <taxon>Triticodae</taxon>
        <taxon>Triticeae</taxon>
        <taxon>Triticinae</taxon>
        <taxon>Aegilops</taxon>
    </lineage>
</organism>
<keyword evidence="12" id="KW-0472">Membrane</keyword>
<evidence type="ECO:0000256" key="4">
    <source>
        <dbReference type="ARBA" id="ARBA00012483"/>
    </source>
</evidence>
<dbReference type="InterPro" id="IPR013010">
    <property type="entry name" value="Znf_SIAH"/>
</dbReference>
<evidence type="ECO:0000256" key="6">
    <source>
        <dbReference type="ARBA" id="ARBA00022723"/>
    </source>
</evidence>
<feature type="compositionally biased region" description="Polar residues" evidence="11">
    <location>
        <begin position="68"/>
        <end position="94"/>
    </location>
</feature>
<proteinExistence type="inferred from homology"/>
<feature type="domain" description="RING-type" evidence="14">
    <location>
        <begin position="124"/>
        <end position="161"/>
    </location>
</feature>
<keyword evidence="12" id="KW-0812">Transmembrane</keyword>
<dbReference type="Pfam" id="PF21362">
    <property type="entry name" value="Sina_RING"/>
    <property type="match status" value="1"/>
</dbReference>
<feature type="signal peptide" evidence="13">
    <location>
        <begin position="1"/>
        <end position="21"/>
    </location>
</feature>
<comment type="similarity">
    <text evidence="3">Belongs to the SINA (Seven in absentia) family.</text>
</comment>
<dbReference type="SUPFAM" id="SSF49599">
    <property type="entry name" value="TRAF domain-like"/>
    <property type="match status" value="1"/>
</dbReference>
<dbReference type="PROSITE" id="PS51081">
    <property type="entry name" value="ZF_SIAH"/>
    <property type="match status" value="1"/>
</dbReference>
<feature type="region of interest" description="Disordered" evidence="11">
    <location>
        <begin position="58"/>
        <end position="112"/>
    </location>
</feature>
<reference evidence="16" key="5">
    <citation type="journal article" date="2021" name="G3 (Bethesda)">
        <title>Aegilops tauschii genome assembly Aet v5.0 features greater sequence contiguity and improved annotation.</title>
        <authorList>
            <person name="Wang L."/>
            <person name="Zhu T."/>
            <person name="Rodriguez J.C."/>
            <person name="Deal K.R."/>
            <person name="Dubcovsky J."/>
            <person name="McGuire P.E."/>
            <person name="Lux T."/>
            <person name="Spannagl M."/>
            <person name="Mayer K.F.X."/>
            <person name="Baldrich P."/>
            <person name="Meyers B.C."/>
            <person name="Huo N."/>
            <person name="Gu Y.Q."/>
            <person name="Zhou H."/>
            <person name="Devos K.M."/>
            <person name="Bennetzen J.L."/>
            <person name="Unver T."/>
            <person name="Budak H."/>
            <person name="Gulick P.J."/>
            <person name="Galiba G."/>
            <person name="Kalapos B."/>
            <person name="Nelson D.R."/>
            <person name="Li P."/>
            <person name="You F.M."/>
            <person name="Luo M.C."/>
            <person name="Dvorak J."/>
        </authorList>
    </citation>
    <scope>NUCLEOTIDE SEQUENCE [LARGE SCALE GENOMIC DNA]</scope>
    <source>
        <strain evidence="16">cv. AL8/78</strain>
    </source>
</reference>
<dbReference type="AlphaFoldDB" id="A0A452ZIZ9"/>
<dbReference type="InterPro" id="IPR001841">
    <property type="entry name" value="Znf_RING"/>
</dbReference>
<sequence>LDHLPCCLLLTAAEMIWTTLLQFMMVHVEVYEAHGDIHTRQGSVFMTANAVRTDYLSLEQERRKSPRDSQQLRSNGPSSKPQAAQTTEGTQVAPGTSMVRNRGSLLTMEKGDRKARVETSLLDCRLCFRPLKPPVFQCNGGHSACGTCLVELPGGQCPMCKHGGGGFAPCLAMDGIVSSATIKCSHDGCQSHVTYHEHDDHHSACPHAPCFCTEPGCSFAGPPPALLGHLATLHSWPVHKIEYGKVLWLQVPVSEPRRLLLAEDGGVFLLVVGLLNAITVVSVVCIRASTSPSLQYPAMMWAYGPPDVAGVRCMVDTEAVTSSSKPRDVVAEKLPFVLLVPPTHVFGAGASKELSLEIRVNKM</sequence>
<name>A0A452ZIZ9_AEGTS</name>
<evidence type="ECO:0000256" key="7">
    <source>
        <dbReference type="ARBA" id="ARBA00022771"/>
    </source>
</evidence>
<dbReference type="Proteomes" id="UP000015105">
    <property type="component" value="Chromosome 1D"/>
</dbReference>
<accession>A0A452ZIZ9</accession>
<evidence type="ECO:0000256" key="13">
    <source>
        <dbReference type="SAM" id="SignalP"/>
    </source>
</evidence>
<reference evidence="16" key="3">
    <citation type="journal article" date="2017" name="Nature">
        <title>Genome sequence of the progenitor of the wheat D genome Aegilops tauschii.</title>
        <authorList>
            <person name="Luo M.C."/>
            <person name="Gu Y.Q."/>
            <person name="Puiu D."/>
            <person name="Wang H."/>
            <person name="Twardziok S.O."/>
            <person name="Deal K.R."/>
            <person name="Huo N."/>
            <person name="Zhu T."/>
            <person name="Wang L."/>
            <person name="Wang Y."/>
            <person name="McGuire P.E."/>
            <person name="Liu S."/>
            <person name="Long H."/>
            <person name="Ramasamy R.K."/>
            <person name="Rodriguez J.C."/>
            <person name="Van S.L."/>
            <person name="Yuan L."/>
            <person name="Wang Z."/>
            <person name="Xia Z."/>
            <person name="Xiao L."/>
            <person name="Anderson O.D."/>
            <person name="Ouyang S."/>
            <person name="Liang Y."/>
            <person name="Zimin A.V."/>
            <person name="Pertea G."/>
            <person name="Qi P."/>
            <person name="Bennetzen J.L."/>
            <person name="Dai X."/>
            <person name="Dawson M.W."/>
            <person name="Muller H.G."/>
            <person name="Kugler K."/>
            <person name="Rivarola-Duarte L."/>
            <person name="Spannagl M."/>
            <person name="Mayer K.F.X."/>
            <person name="Lu F.H."/>
            <person name="Bevan M.W."/>
            <person name="Leroy P."/>
            <person name="Li P."/>
            <person name="You F.M."/>
            <person name="Sun Q."/>
            <person name="Liu Z."/>
            <person name="Lyons E."/>
            <person name="Wicker T."/>
            <person name="Salzberg S.L."/>
            <person name="Devos K.M."/>
            <person name="Dvorak J."/>
        </authorList>
    </citation>
    <scope>NUCLEOTIDE SEQUENCE [LARGE SCALE GENOMIC DNA]</scope>
    <source>
        <strain evidence="16">cv. AL8/78</strain>
    </source>
</reference>
<keyword evidence="13" id="KW-0732">Signal</keyword>
<dbReference type="Gene3D" id="3.30.40.10">
    <property type="entry name" value="Zinc/RING finger domain, C3HC4 (zinc finger)"/>
    <property type="match status" value="2"/>
</dbReference>
<evidence type="ECO:0000256" key="12">
    <source>
        <dbReference type="SAM" id="Phobius"/>
    </source>
</evidence>
<evidence type="ECO:0000256" key="1">
    <source>
        <dbReference type="ARBA" id="ARBA00000900"/>
    </source>
</evidence>
<dbReference type="InterPro" id="IPR049548">
    <property type="entry name" value="Sina-like_RING"/>
</dbReference>
<evidence type="ECO:0000256" key="8">
    <source>
        <dbReference type="ARBA" id="ARBA00022786"/>
    </source>
</evidence>
<evidence type="ECO:0000256" key="9">
    <source>
        <dbReference type="ARBA" id="ARBA00022833"/>
    </source>
</evidence>
<keyword evidence="5" id="KW-0808">Transferase</keyword>
<keyword evidence="12" id="KW-1133">Transmembrane helix</keyword>
<dbReference type="EnsemblPlants" id="AET1Gv20798600.23">
    <property type="protein sequence ID" value="AET1Gv20798600.23"/>
    <property type="gene ID" value="AET1Gv20798600"/>
</dbReference>
<feature type="domain" description="SIAH-type" evidence="15">
    <location>
        <begin position="177"/>
        <end position="235"/>
    </location>
</feature>
<evidence type="ECO:0000313" key="16">
    <source>
        <dbReference type="EnsemblPlants" id="AET1Gv20798600.23"/>
    </source>
</evidence>
<dbReference type="InterPro" id="IPR052088">
    <property type="entry name" value="E3_ubiquitin-ligase_SINA"/>
</dbReference>
<comment type="catalytic activity">
    <reaction evidence="1">
        <text>S-ubiquitinyl-[E2 ubiquitin-conjugating enzyme]-L-cysteine + [acceptor protein]-L-lysine = [E2 ubiquitin-conjugating enzyme]-L-cysteine + N(6)-ubiquitinyl-[acceptor protein]-L-lysine.</text>
        <dbReference type="EC" id="2.3.2.27"/>
    </reaction>
</comment>
<keyword evidence="7 10" id="KW-0863">Zinc-finger</keyword>
<dbReference type="PANTHER" id="PTHR10315">
    <property type="entry name" value="E3 UBIQUITIN PROTEIN LIGASE SIAH"/>
    <property type="match status" value="1"/>
</dbReference>
<reference evidence="17" key="2">
    <citation type="journal article" date="2017" name="Nat. Plants">
        <title>The Aegilops tauschii genome reveals multiple impacts of transposons.</title>
        <authorList>
            <person name="Zhao G."/>
            <person name="Zou C."/>
            <person name="Li K."/>
            <person name="Wang K."/>
            <person name="Li T."/>
            <person name="Gao L."/>
            <person name="Zhang X."/>
            <person name="Wang H."/>
            <person name="Yang Z."/>
            <person name="Liu X."/>
            <person name="Jiang W."/>
            <person name="Mao L."/>
            <person name="Kong X."/>
            <person name="Jiao Y."/>
            <person name="Jia J."/>
        </authorList>
    </citation>
    <scope>NUCLEOTIDE SEQUENCE [LARGE SCALE GENOMIC DNA]</scope>
    <source>
        <strain evidence="17">cv. AL8/78</strain>
    </source>
</reference>
<keyword evidence="6" id="KW-0479">Metal-binding</keyword>
<evidence type="ECO:0000256" key="3">
    <source>
        <dbReference type="ARBA" id="ARBA00009119"/>
    </source>
</evidence>
<dbReference type="GO" id="GO:0005737">
    <property type="term" value="C:cytoplasm"/>
    <property type="evidence" value="ECO:0007669"/>
    <property type="project" value="TreeGrafter"/>
</dbReference>
<comment type="pathway">
    <text evidence="2">Protein modification; protein ubiquitination.</text>
</comment>
<dbReference type="EC" id="2.3.2.27" evidence="4"/>
<dbReference type="GO" id="GO:0008270">
    <property type="term" value="F:zinc ion binding"/>
    <property type="evidence" value="ECO:0007669"/>
    <property type="project" value="UniProtKB-KW"/>
</dbReference>
<dbReference type="InterPro" id="IPR013083">
    <property type="entry name" value="Znf_RING/FYVE/PHD"/>
</dbReference>
<feature type="chain" id="PRO_5019097251" description="RING-type E3 ubiquitin transferase" evidence="13">
    <location>
        <begin position="22"/>
        <end position="363"/>
    </location>
</feature>
<evidence type="ECO:0000256" key="2">
    <source>
        <dbReference type="ARBA" id="ARBA00004906"/>
    </source>
</evidence>
<reference evidence="17" key="1">
    <citation type="journal article" date="2014" name="Science">
        <title>Ancient hybridizations among the ancestral genomes of bread wheat.</title>
        <authorList>
            <consortium name="International Wheat Genome Sequencing Consortium,"/>
            <person name="Marcussen T."/>
            <person name="Sandve S.R."/>
            <person name="Heier L."/>
            <person name="Spannagl M."/>
            <person name="Pfeifer M."/>
            <person name="Jakobsen K.S."/>
            <person name="Wulff B.B."/>
            <person name="Steuernagel B."/>
            <person name="Mayer K.F."/>
            <person name="Olsen O.A."/>
        </authorList>
    </citation>
    <scope>NUCLEOTIDE SEQUENCE [LARGE SCALE GENOMIC DNA]</scope>
    <source>
        <strain evidence="17">cv. AL8/78</strain>
    </source>
</reference>